<keyword evidence="2" id="KW-1185">Reference proteome</keyword>
<dbReference type="EMBL" id="CM047748">
    <property type="protein sequence ID" value="KAJ0015029.1"/>
    <property type="molecule type" value="Genomic_DNA"/>
</dbReference>
<sequence length="155" mass="17060">MFGYGGPIVSMHLGRLMVALGFLQKMKAHNHLMEVLQRFVSLFGILTGTLIGEGLAGLLTAKYLAGAGHQPLLLEARDCLGGKVAAWKGDDGDWYETGLHIFFGAYPNIQNLFGELGINDRLQWKEHSMIFAMPNKPGEFNRFDFPEVLPAPVNG</sequence>
<dbReference type="Proteomes" id="UP001163603">
    <property type="component" value="Chromosome 13"/>
</dbReference>
<accession>A0ACC0XCU6</accession>
<gene>
    <name evidence="1" type="ORF">Pint_20841</name>
</gene>
<reference evidence="2" key="1">
    <citation type="journal article" date="2023" name="G3 (Bethesda)">
        <title>Genome assembly and association tests identify interacting loci associated with vigor, precocity, and sex in interspecific pistachio rootstocks.</title>
        <authorList>
            <person name="Palmer W."/>
            <person name="Jacygrad E."/>
            <person name="Sagayaradj S."/>
            <person name="Cavanaugh K."/>
            <person name="Han R."/>
            <person name="Bertier L."/>
            <person name="Beede B."/>
            <person name="Kafkas S."/>
            <person name="Golino D."/>
            <person name="Preece J."/>
            <person name="Michelmore R."/>
        </authorList>
    </citation>
    <scope>NUCLEOTIDE SEQUENCE [LARGE SCALE GENOMIC DNA]</scope>
</reference>
<protein>
    <submittedName>
        <fullName evidence="1">Uncharacterized protein</fullName>
    </submittedName>
</protein>
<organism evidence="1 2">
    <name type="scientific">Pistacia integerrima</name>
    <dbReference type="NCBI Taxonomy" id="434235"/>
    <lineage>
        <taxon>Eukaryota</taxon>
        <taxon>Viridiplantae</taxon>
        <taxon>Streptophyta</taxon>
        <taxon>Embryophyta</taxon>
        <taxon>Tracheophyta</taxon>
        <taxon>Spermatophyta</taxon>
        <taxon>Magnoliopsida</taxon>
        <taxon>eudicotyledons</taxon>
        <taxon>Gunneridae</taxon>
        <taxon>Pentapetalae</taxon>
        <taxon>rosids</taxon>
        <taxon>malvids</taxon>
        <taxon>Sapindales</taxon>
        <taxon>Anacardiaceae</taxon>
        <taxon>Pistacia</taxon>
    </lineage>
</organism>
<name>A0ACC0XCU6_9ROSI</name>
<evidence type="ECO:0000313" key="2">
    <source>
        <dbReference type="Proteomes" id="UP001163603"/>
    </source>
</evidence>
<comment type="caution">
    <text evidence="1">The sequence shown here is derived from an EMBL/GenBank/DDBJ whole genome shotgun (WGS) entry which is preliminary data.</text>
</comment>
<evidence type="ECO:0000313" key="1">
    <source>
        <dbReference type="EMBL" id="KAJ0015029.1"/>
    </source>
</evidence>
<proteinExistence type="predicted"/>